<proteinExistence type="predicted"/>
<comment type="caution">
    <text evidence="6">The sequence shown here is derived from an EMBL/GenBank/DDBJ whole genome shotgun (WGS) entry which is preliminary data.</text>
</comment>
<evidence type="ECO:0000256" key="3">
    <source>
        <dbReference type="ARBA" id="ARBA00023163"/>
    </source>
</evidence>
<feature type="domain" description="SIS" evidence="5">
    <location>
        <begin position="104"/>
        <end position="237"/>
    </location>
</feature>
<dbReference type="PANTHER" id="PTHR30514:SF1">
    <property type="entry name" value="HTH-TYPE TRANSCRIPTIONAL REGULATOR HEXR-RELATED"/>
    <property type="match status" value="1"/>
</dbReference>
<dbReference type="GO" id="GO:0003677">
    <property type="term" value="F:DNA binding"/>
    <property type="evidence" value="ECO:0007669"/>
    <property type="project" value="UniProtKB-KW"/>
</dbReference>
<dbReference type="OrthoDB" id="1648815at2"/>
<dbReference type="SUPFAM" id="SSF46689">
    <property type="entry name" value="Homeodomain-like"/>
    <property type="match status" value="1"/>
</dbReference>
<dbReference type="EMBL" id="LNQL01000007">
    <property type="protein sequence ID" value="KSU47655.1"/>
    <property type="molecule type" value="Genomic_DNA"/>
</dbReference>
<dbReference type="PROSITE" id="PS51071">
    <property type="entry name" value="HTH_RPIR"/>
    <property type="match status" value="1"/>
</dbReference>
<evidence type="ECO:0000256" key="2">
    <source>
        <dbReference type="ARBA" id="ARBA00023125"/>
    </source>
</evidence>
<dbReference type="GO" id="GO:1901135">
    <property type="term" value="P:carbohydrate derivative metabolic process"/>
    <property type="evidence" value="ECO:0007669"/>
    <property type="project" value="InterPro"/>
</dbReference>
<dbReference type="InterPro" id="IPR001347">
    <property type="entry name" value="SIS_dom"/>
</dbReference>
<gene>
    <name evidence="6" type="ORF">AS033_15485</name>
</gene>
<dbReference type="InterPro" id="IPR035472">
    <property type="entry name" value="RpiR-like_SIS"/>
</dbReference>
<dbReference type="Pfam" id="PF01418">
    <property type="entry name" value="HTH_6"/>
    <property type="match status" value="1"/>
</dbReference>
<dbReference type="Gene3D" id="3.40.50.10490">
    <property type="entry name" value="Glucose-6-phosphate isomerase like protein, domain 1"/>
    <property type="match status" value="1"/>
</dbReference>
<evidence type="ECO:0000256" key="1">
    <source>
        <dbReference type="ARBA" id="ARBA00023015"/>
    </source>
</evidence>
<dbReference type="GO" id="GO:0097367">
    <property type="term" value="F:carbohydrate derivative binding"/>
    <property type="evidence" value="ECO:0007669"/>
    <property type="project" value="InterPro"/>
</dbReference>
<dbReference type="InterPro" id="IPR036388">
    <property type="entry name" value="WH-like_DNA-bd_sf"/>
</dbReference>
<evidence type="ECO:0000259" key="5">
    <source>
        <dbReference type="PROSITE" id="PS51464"/>
    </source>
</evidence>
<dbReference type="CDD" id="cd05013">
    <property type="entry name" value="SIS_RpiR"/>
    <property type="match status" value="1"/>
</dbReference>
<dbReference type="InterPro" id="IPR046348">
    <property type="entry name" value="SIS_dom_sf"/>
</dbReference>
<dbReference type="GO" id="GO:0003700">
    <property type="term" value="F:DNA-binding transcription factor activity"/>
    <property type="evidence" value="ECO:0007669"/>
    <property type="project" value="InterPro"/>
</dbReference>
<evidence type="ECO:0000259" key="4">
    <source>
        <dbReference type="PROSITE" id="PS51071"/>
    </source>
</evidence>
<dbReference type="InterPro" id="IPR000281">
    <property type="entry name" value="HTH_RpiR"/>
</dbReference>
<dbReference type="AlphaFoldDB" id="A0A0V8GBK8"/>
<accession>A0A0V8GBK8</accession>
<dbReference type="SUPFAM" id="SSF53697">
    <property type="entry name" value="SIS domain"/>
    <property type="match status" value="1"/>
</dbReference>
<organism evidence="6 7">
    <name type="scientific">Exiguobacterium indicum</name>
    <dbReference type="NCBI Taxonomy" id="296995"/>
    <lineage>
        <taxon>Bacteria</taxon>
        <taxon>Bacillati</taxon>
        <taxon>Bacillota</taxon>
        <taxon>Bacilli</taxon>
        <taxon>Bacillales</taxon>
        <taxon>Bacillales Family XII. Incertae Sedis</taxon>
        <taxon>Exiguobacterium</taxon>
    </lineage>
</organism>
<evidence type="ECO:0000313" key="6">
    <source>
        <dbReference type="EMBL" id="KSU47655.1"/>
    </source>
</evidence>
<keyword evidence="2" id="KW-0238">DNA-binding</keyword>
<name>A0A0V8GBK8_9BACL</name>
<dbReference type="PROSITE" id="PS51464">
    <property type="entry name" value="SIS"/>
    <property type="match status" value="1"/>
</dbReference>
<dbReference type="InterPro" id="IPR009057">
    <property type="entry name" value="Homeodomain-like_sf"/>
</dbReference>
<dbReference type="Proteomes" id="UP000053797">
    <property type="component" value="Unassembled WGS sequence"/>
</dbReference>
<reference evidence="6 7" key="1">
    <citation type="journal article" date="2015" name="Int. J. Syst. Evol. Microbiol.">
        <title>Exiguobacterium enclense sp. nov., isolated from sediment.</title>
        <authorList>
            <person name="Dastager S.G."/>
            <person name="Mawlankar R."/>
            <person name="Sonalkar V.V."/>
            <person name="Thorat M.N."/>
            <person name="Mual P."/>
            <person name="Verma A."/>
            <person name="Krishnamurthi S."/>
            <person name="Tang S.K."/>
            <person name="Li W.J."/>
        </authorList>
    </citation>
    <scope>NUCLEOTIDE SEQUENCE [LARGE SCALE GENOMIC DNA]</scope>
    <source>
        <strain evidence="6 7">NIO-1109</strain>
    </source>
</reference>
<evidence type="ECO:0000313" key="7">
    <source>
        <dbReference type="Proteomes" id="UP000053797"/>
    </source>
</evidence>
<keyword evidence="3" id="KW-0804">Transcription</keyword>
<dbReference type="InterPro" id="IPR047640">
    <property type="entry name" value="RpiR-like"/>
</dbReference>
<keyword evidence="1" id="KW-0805">Transcription regulation</keyword>
<protein>
    <submittedName>
        <fullName evidence="6">RpiR family transcriptional regulator</fullName>
    </submittedName>
</protein>
<sequence length="243" mass="27800">MFTNEVISTFNDLEMRLYKYVIQNKEQVVYMRIRDLADKTHVSTSTIMRFCRKLKCEGFSEFKVKLKFLLDKKSDIQIKSGQYILAEFFERTQNKAFTSKLEDAANLINSATSIYFIGIGNSGTLAEYGARYFSGLGKFSIYLKDWYTPVHANLSNSIIIALSVSGENSFILSHIHKLKENGGKVLSITNNEQSSIAKVSDMNISYYVTEEFFQESNITTQIPVVFIVEELARRIYSINSTQN</sequence>
<dbReference type="Pfam" id="PF01380">
    <property type="entry name" value="SIS"/>
    <property type="match status" value="1"/>
</dbReference>
<dbReference type="RefSeq" id="WP_058266015.1">
    <property type="nucleotide sequence ID" value="NZ_FMYN01000007.1"/>
</dbReference>
<dbReference type="Gene3D" id="1.10.10.10">
    <property type="entry name" value="Winged helix-like DNA-binding domain superfamily/Winged helix DNA-binding domain"/>
    <property type="match status" value="1"/>
</dbReference>
<feature type="domain" description="HTH rpiR-type" evidence="4">
    <location>
        <begin position="1"/>
        <end position="73"/>
    </location>
</feature>
<dbReference type="PANTHER" id="PTHR30514">
    <property type="entry name" value="GLUCOKINASE"/>
    <property type="match status" value="1"/>
</dbReference>